<sequence length="32" mass="3489">MAAARALLIESLYPLESSSFPSTDLSNYGDLR</sequence>
<comment type="caution">
    <text evidence="1">The sequence shown here is derived from an EMBL/GenBank/DDBJ whole genome shotgun (WGS) entry which is preliminary data.</text>
</comment>
<organism evidence="1">
    <name type="scientific">Planktothricoides sp. SpSt-374</name>
    <dbReference type="NCBI Taxonomy" id="2282167"/>
    <lineage>
        <taxon>Bacteria</taxon>
        <taxon>Bacillati</taxon>
        <taxon>Cyanobacteriota</taxon>
        <taxon>Cyanophyceae</taxon>
        <taxon>Oscillatoriophycideae</taxon>
        <taxon>Oscillatoriales</taxon>
        <taxon>Oscillatoriaceae</taxon>
        <taxon>Planktothricoides</taxon>
    </lineage>
</organism>
<dbReference type="EMBL" id="DSPX01000230">
    <property type="protein sequence ID" value="HGG03321.1"/>
    <property type="molecule type" value="Genomic_DNA"/>
</dbReference>
<evidence type="ECO:0000313" key="1">
    <source>
        <dbReference type="EMBL" id="HGG03321.1"/>
    </source>
</evidence>
<accession>A0A7C3ZQ48</accession>
<proteinExistence type="predicted"/>
<dbReference type="AlphaFoldDB" id="A0A7C3ZQ48"/>
<reference evidence="1" key="1">
    <citation type="journal article" date="2020" name="mSystems">
        <title>Genome- and Community-Level Interaction Insights into Carbon Utilization and Element Cycling Functions of Hydrothermarchaeota in Hydrothermal Sediment.</title>
        <authorList>
            <person name="Zhou Z."/>
            <person name="Liu Y."/>
            <person name="Xu W."/>
            <person name="Pan J."/>
            <person name="Luo Z.H."/>
            <person name="Li M."/>
        </authorList>
    </citation>
    <scope>NUCLEOTIDE SEQUENCE [LARGE SCALE GENOMIC DNA]</scope>
    <source>
        <strain evidence="1">SpSt-374</strain>
    </source>
</reference>
<gene>
    <name evidence="1" type="ORF">ENR15_22450</name>
</gene>
<protein>
    <submittedName>
        <fullName evidence="1">Uncharacterized protein</fullName>
    </submittedName>
</protein>
<name>A0A7C3ZQ48_9CYAN</name>